<feature type="compositionally biased region" description="Basic and acidic residues" evidence="1">
    <location>
        <begin position="26"/>
        <end position="44"/>
    </location>
</feature>
<name>A0A2P2L1X7_RHIMU</name>
<feature type="region of interest" description="Disordered" evidence="1">
    <location>
        <begin position="25"/>
        <end position="55"/>
    </location>
</feature>
<evidence type="ECO:0000256" key="1">
    <source>
        <dbReference type="SAM" id="MobiDB-lite"/>
    </source>
</evidence>
<evidence type="ECO:0000313" key="2">
    <source>
        <dbReference type="EMBL" id="MBX11981.1"/>
    </source>
</evidence>
<accession>A0A2P2L1X7</accession>
<organism evidence="2">
    <name type="scientific">Rhizophora mucronata</name>
    <name type="common">Asiatic mangrove</name>
    <dbReference type="NCBI Taxonomy" id="61149"/>
    <lineage>
        <taxon>Eukaryota</taxon>
        <taxon>Viridiplantae</taxon>
        <taxon>Streptophyta</taxon>
        <taxon>Embryophyta</taxon>
        <taxon>Tracheophyta</taxon>
        <taxon>Spermatophyta</taxon>
        <taxon>Magnoliopsida</taxon>
        <taxon>eudicotyledons</taxon>
        <taxon>Gunneridae</taxon>
        <taxon>Pentapetalae</taxon>
        <taxon>rosids</taxon>
        <taxon>fabids</taxon>
        <taxon>Malpighiales</taxon>
        <taxon>Rhizophoraceae</taxon>
        <taxon>Rhizophora</taxon>
    </lineage>
</organism>
<sequence length="55" mass="6470">MSSVMHLFITKIVVINCQTSSSWQQHRQEAKHRSQTILRRDDKGNPSLPNNFLKY</sequence>
<dbReference type="EMBL" id="GGEC01031497">
    <property type="protein sequence ID" value="MBX11981.1"/>
    <property type="molecule type" value="Transcribed_RNA"/>
</dbReference>
<reference evidence="2" key="1">
    <citation type="submission" date="2018-02" db="EMBL/GenBank/DDBJ databases">
        <title>Rhizophora mucronata_Transcriptome.</title>
        <authorList>
            <person name="Meera S.P."/>
            <person name="Sreeshan A."/>
            <person name="Augustine A."/>
        </authorList>
    </citation>
    <scope>NUCLEOTIDE SEQUENCE</scope>
    <source>
        <tissue evidence="2">Leaf</tissue>
    </source>
</reference>
<proteinExistence type="predicted"/>
<dbReference type="AlphaFoldDB" id="A0A2P2L1X7"/>
<protein>
    <submittedName>
        <fullName evidence="2">Beta-glucosidase</fullName>
    </submittedName>
</protein>